<name>A0ACC0FWQ0_9ERIC</name>
<organism evidence="1 2">
    <name type="scientific">Camellia lanceoleosa</name>
    <dbReference type="NCBI Taxonomy" id="1840588"/>
    <lineage>
        <taxon>Eukaryota</taxon>
        <taxon>Viridiplantae</taxon>
        <taxon>Streptophyta</taxon>
        <taxon>Embryophyta</taxon>
        <taxon>Tracheophyta</taxon>
        <taxon>Spermatophyta</taxon>
        <taxon>Magnoliopsida</taxon>
        <taxon>eudicotyledons</taxon>
        <taxon>Gunneridae</taxon>
        <taxon>Pentapetalae</taxon>
        <taxon>asterids</taxon>
        <taxon>Ericales</taxon>
        <taxon>Theaceae</taxon>
        <taxon>Camellia</taxon>
    </lineage>
</organism>
<proteinExistence type="predicted"/>
<comment type="caution">
    <text evidence="1">The sequence shown here is derived from an EMBL/GenBank/DDBJ whole genome shotgun (WGS) entry which is preliminary data.</text>
</comment>
<keyword evidence="2" id="KW-1185">Reference proteome</keyword>
<evidence type="ECO:0000313" key="1">
    <source>
        <dbReference type="EMBL" id="KAI7993090.1"/>
    </source>
</evidence>
<protein>
    <submittedName>
        <fullName evidence="1">Amino acid transporter AVT1B</fullName>
    </submittedName>
</protein>
<sequence>MERIIWLTRTTLVISTMVMGLSMPFFGLVMALIGSLLTMLVTLILPCACYLSILRGKITCFQVWPRCNLHLHSFMLNITISVTYF</sequence>
<dbReference type="Proteomes" id="UP001060215">
    <property type="component" value="Chromosome 13"/>
</dbReference>
<accession>A0ACC0FWQ0</accession>
<gene>
    <name evidence="1" type="ORF">LOK49_LG12G02402</name>
</gene>
<reference evidence="1 2" key="1">
    <citation type="journal article" date="2022" name="Plant J.">
        <title>Chromosome-level genome of Camellia lanceoleosa provides a valuable resource for understanding genome evolution and self-incompatibility.</title>
        <authorList>
            <person name="Gong W."/>
            <person name="Xiao S."/>
            <person name="Wang L."/>
            <person name="Liao Z."/>
            <person name="Chang Y."/>
            <person name="Mo W."/>
            <person name="Hu G."/>
            <person name="Li W."/>
            <person name="Zhao G."/>
            <person name="Zhu H."/>
            <person name="Hu X."/>
            <person name="Ji K."/>
            <person name="Xiang X."/>
            <person name="Song Q."/>
            <person name="Yuan D."/>
            <person name="Jin S."/>
            <person name="Zhang L."/>
        </authorList>
    </citation>
    <scope>NUCLEOTIDE SEQUENCE [LARGE SCALE GENOMIC DNA]</scope>
    <source>
        <strain evidence="1">SQ_2022a</strain>
    </source>
</reference>
<evidence type="ECO:0000313" key="2">
    <source>
        <dbReference type="Proteomes" id="UP001060215"/>
    </source>
</evidence>
<dbReference type="EMBL" id="CM045770">
    <property type="protein sequence ID" value="KAI7993090.1"/>
    <property type="molecule type" value="Genomic_DNA"/>
</dbReference>